<proteinExistence type="predicted"/>
<name>A0A426XPH2_ENSVE</name>
<accession>A0A426XPH2</accession>
<dbReference type="EMBL" id="AMZH03018613">
    <property type="protein sequence ID" value="RRT41396.1"/>
    <property type="molecule type" value="Genomic_DNA"/>
</dbReference>
<reference evidence="2 3" key="1">
    <citation type="journal article" date="2014" name="Agronomy (Basel)">
        <title>A Draft Genome Sequence for Ensete ventricosum, the Drought-Tolerant Tree Against Hunger.</title>
        <authorList>
            <person name="Harrison J."/>
            <person name="Moore K.A."/>
            <person name="Paszkiewicz K."/>
            <person name="Jones T."/>
            <person name="Grant M."/>
            <person name="Ambacheew D."/>
            <person name="Muzemil S."/>
            <person name="Studholme D.J."/>
        </authorList>
    </citation>
    <scope>NUCLEOTIDE SEQUENCE [LARGE SCALE GENOMIC DNA]</scope>
</reference>
<evidence type="ECO:0000256" key="1">
    <source>
        <dbReference type="SAM" id="MobiDB-lite"/>
    </source>
</evidence>
<comment type="caution">
    <text evidence="2">The sequence shown here is derived from an EMBL/GenBank/DDBJ whole genome shotgun (WGS) entry which is preliminary data.</text>
</comment>
<feature type="non-terminal residue" evidence="2">
    <location>
        <position position="1"/>
    </location>
</feature>
<sequence>DFDSASSPGSPKSDASSSSLRSSSPSSSPQLRSSSPDPSTGFGERALSAAGAAVLSAVLVNPLDVAKNASSSCKSCSGVLNK</sequence>
<protein>
    <submittedName>
        <fullName evidence="2">Uncharacterized protein</fullName>
    </submittedName>
</protein>
<dbReference type="Proteomes" id="UP000287651">
    <property type="component" value="Unassembled WGS sequence"/>
</dbReference>
<evidence type="ECO:0000313" key="2">
    <source>
        <dbReference type="EMBL" id="RRT41396.1"/>
    </source>
</evidence>
<evidence type="ECO:0000313" key="3">
    <source>
        <dbReference type="Proteomes" id="UP000287651"/>
    </source>
</evidence>
<dbReference type="AlphaFoldDB" id="A0A426XPH2"/>
<feature type="compositionally biased region" description="Low complexity" evidence="1">
    <location>
        <begin position="1"/>
        <end position="39"/>
    </location>
</feature>
<gene>
    <name evidence="2" type="ORF">B296_00052781</name>
</gene>
<organism evidence="2 3">
    <name type="scientific">Ensete ventricosum</name>
    <name type="common">Abyssinian banana</name>
    <name type="synonym">Musa ensete</name>
    <dbReference type="NCBI Taxonomy" id="4639"/>
    <lineage>
        <taxon>Eukaryota</taxon>
        <taxon>Viridiplantae</taxon>
        <taxon>Streptophyta</taxon>
        <taxon>Embryophyta</taxon>
        <taxon>Tracheophyta</taxon>
        <taxon>Spermatophyta</taxon>
        <taxon>Magnoliopsida</taxon>
        <taxon>Liliopsida</taxon>
        <taxon>Zingiberales</taxon>
        <taxon>Musaceae</taxon>
        <taxon>Ensete</taxon>
    </lineage>
</organism>
<feature type="region of interest" description="Disordered" evidence="1">
    <location>
        <begin position="1"/>
        <end position="44"/>
    </location>
</feature>